<gene>
    <name evidence="2" type="ORF">N7492_006059</name>
</gene>
<name>A0A9W9I370_9EURO</name>
<dbReference type="Proteomes" id="UP001146351">
    <property type="component" value="Unassembled WGS sequence"/>
</dbReference>
<reference evidence="2" key="1">
    <citation type="submission" date="2022-11" db="EMBL/GenBank/DDBJ databases">
        <authorList>
            <person name="Petersen C."/>
        </authorList>
    </citation>
    <scope>NUCLEOTIDE SEQUENCE</scope>
    <source>
        <strain evidence="2">IBT 21917</strain>
    </source>
</reference>
<dbReference type="AlphaFoldDB" id="A0A9W9I370"/>
<sequence>MSHCFLSPPPPLPGLREPAQALLHIAPDRCATEAHWTGGVKRINVHPAFWFVLSPRASVSAKPLFLWPPRATTPHATDTVVPCIIPFSEFRGSWNHDGKSVLDHHTWETGISMWRVCRGSRRRPRFEYEARRMDDPLEFVSCQREEPVKSDANPPSSSLQAVARLGPPPPTVASQAHDRHAPGGGHIDPGYAVVAFVSRAPATKSRETWLG</sequence>
<proteinExistence type="predicted"/>
<feature type="region of interest" description="Disordered" evidence="1">
    <location>
        <begin position="144"/>
        <end position="187"/>
    </location>
</feature>
<organism evidence="2 3">
    <name type="scientific">Penicillium capsulatum</name>
    <dbReference type="NCBI Taxonomy" id="69766"/>
    <lineage>
        <taxon>Eukaryota</taxon>
        <taxon>Fungi</taxon>
        <taxon>Dikarya</taxon>
        <taxon>Ascomycota</taxon>
        <taxon>Pezizomycotina</taxon>
        <taxon>Eurotiomycetes</taxon>
        <taxon>Eurotiomycetidae</taxon>
        <taxon>Eurotiales</taxon>
        <taxon>Aspergillaceae</taxon>
        <taxon>Penicillium</taxon>
    </lineage>
</organism>
<evidence type="ECO:0000313" key="2">
    <source>
        <dbReference type="EMBL" id="KAJ5165763.1"/>
    </source>
</evidence>
<accession>A0A9W9I370</accession>
<comment type="caution">
    <text evidence="2">The sequence shown here is derived from an EMBL/GenBank/DDBJ whole genome shotgun (WGS) entry which is preliminary data.</text>
</comment>
<reference evidence="2" key="2">
    <citation type="journal article" date="2023" name="IMA Fungus">
        <title>Comparative genomic study of the Penicillium genus elucidates a diverse pangenome and 15 lateral gene transfer events.</title>
        <authorList>
            <person name="Petersen C."/>
            <person name="Sorensen T."/>
            <person name="Nielsen M.R."/>
            <person name="Sondergaard T.E."/>
            <person name="Sorensen J.L."/>
            <person name="Fitzpatrick D.A."/>
            <person name="Frisvad J.C."/>
            <person name="Nielsen K.L."/>
        </authorList>
    </citation>
    <scope>NUCLEOTIDE SEQUENCE</scope>
    <source>
        <strain evidence="2">IBT 21917</strain>
    </source>
</reference>
<dbReference type="EMBL" id="JAPQKO010000004">
    <property type="protein sequence ID" value="KAJ5165763.1"/>
    <property type="molecule type" value="Genomic_DNA"/>
</dbReference>
<protein>
    <submittedName>
        <fullName evidence="2">Uncharacterized protein</fullName>
    </submittedName>
</protein>
<evidence type="ECO:0000256" key="1">
    <source>
        <dbReference type="SAM" id="MobiDB-lite"/>
    </source>
</evidence>
<keyword evidence="3" id="KW-1185">Reference proteome</keyword>
<evidence type="ECO:0000313" key="3">
    <source>
        <dbReference type="Proteomes" id="UP001146351"/>
    </source>
</evidence>